<keyword evidence="4" id="KW-1185">Reference proteome</keyword>
<feature type="compositionally biased region" description="Polar residues" evidence="1">
    <location>
        <begin position="190"/>
        <end position="205"/>
    </location>
</feature>
<dbReference type="STRING" id="1745343.A0A2J6QP04"/>
<evidence type="ECO:0000313" key="4">
    <source>
        <dbReference type="Proteomes" id="UP000235672"/>
    </source>
</evidence>
<dbReference type="PROSITE" id="PS50053">
    <property type="entry name" value="UBIQUITIN_2"/>
    <property type="match status" value="1"/>
</dbReference>
<dbReference type="InterPro" id="IPR000626">
    <property type="entry name" value="Ubiquitin-like_dom"/>
</dbReference>
<proteinExistence type="predicted"/>
<reference evidence="3 4" key="1">
    <citation type="submission" date="2016-05" db="EMBL/GenBank/DDBJ databases">
        <title>A degradative enzymes factory behind the ericoid mycorrhizal symbiosis.</title>
        <authorList>
            <consortium name="DOE Joint Genome Institute"/>
            <person name="Martino E."/>
            <person name="Morin E."/>
            <person name="Grelet G."/>
            <person name="Kuo A."/>
            <person name="Kohler A."/>
            <person name="Daghino S."/>
            <person name="Barry K."/>
            <person name="Choi C."/>
            <person name="Cichocki N."/>
            <person name="Clum A."/>
            <person name="Copeland A."/>
            <person name="Hainaut M."/>
            <person name="Haridas S."/>
            <person name="Labutti K."/>
            <person name="Lindquist E."/>
            <person name="Lipzen A."/>
            <person name="Khouja H.-R."/>
            <person name="Murat C."/>
            <person name="Ohm R."/>
            <person name="Olson A."/>
            <person name="Spatafora J."/>
            <person name="Veneault-Fourrey C."/>
            <person name="Henrissat B."/>
            <person name="Grigoriev I."/>
            <person name="Martin F."/>
            <person name="Perotto S."/>
        </authorList>
    </citation>
    <scope>NUCLEOTIDE SEQUENCE [LARGE SCALE GENOMIC DNA]</scope>
    <source>
        <strain evidence="3 4">UAMH 7357</strain>
    </source>
</reference>
<dbReference type="InterPro" id="IPR029071">
    <property type="entry name" value="Ubiquitin-like_domsf"/>
</dbReference>
<gene>
    <name evidence="3" type="ORF">NA56DRAFT_684389</name>
</gene>
<name>A0A2J6QP04_9HELO</name>
<protein>
    <recommendedName>
        <fullName evidence="2">Ubiquitin-like domain-containing protein</fullName>
    </recommendedName>
</protein>
<evidence type="ECO:0000313" key="3">
    <source>
        <dbReference type="EMBL" id="PMD27983.1"/>
    </source>
</evidence>
<feature type="region of interest" description="Disordered" evidence="1">
    <location>
        <begin position="190"/>
        <end position="216"/>
    </location>
</feature>
<dbReference type="AlphaFoldDB" id="A0A2J6QP04"/>
<dbReference type="Proteomes" id="UP000235672">
    <property type="component" value="Unassembled WGS sequence"/>
</dbReference>
<accession>A0A2J6QP04</accession>
<dbReference type="EMBL" id="KZ613465">
    <property type="protein sequence ID" value="PMD27983.1"/>
    <property type="molecule type" value="Genomic_DNA"/>
</dbReference>
<feature type="domain" description="Ubiquitin-like" evidence="2">
    <location>
        <begin position="328"/>
        <end position="395"/>
    </location>
</feature>
<dbReference type="OrthoDB" id="19923at2759"/>
<dbReference type="Gene3D" id="3.10.20.90">
    <property type="entry name" value="Phosphatidylinositol 3-kinase Catalytic Subunit, Chain A, domain 1"/>
    <property type="match status" value="1"/>
</dbReference>
<sequence length="445" mass="49188">MDPLSVATSVAGLLGAGGKLAAILTLISRLSDAPPLCKAVLTEVCDTAAALRQVQNFLNDQLHVPSERREHVLLEHFATALTGCVITKDELESLLDGMGLVYAVGDITGIFDRVKWIRKEQDIQRLVQRLQNHKASLDLILTIFQCSSVSQIQDSVSRLSALIEEAVTNSSVLSTRLSRLEGSSTWGYPTSENSIINDAEPTNANDPEEPDGDDASVRTITQDTADQSQNESQIVPASFAFETELQVSRVYRKLELLGSDGHSETSITTSARQRTAASIFSKLSLADISNLAQYSLPILIQEIGNSRWYIQVGRMSESGEFVATTSGINFNVTFLYGKRKSYMLKPSDSTYRLKEMIENDEGWPPDGIVLVYTLPGGTLRKLQDEKSFSEQGITSTHPTARVYLLLRYRGTGSHNTDTISEEERQKFRRVIHRGKDGVFERFYGG</sequence>
<evidence type="ECO:0000256" key="1">
    <source>
        <dbReference type="SAM" id="MobiDB-lite"/>
    </source>
</evidence>
<evidence type="ECO:0000259" key="2">
    <source>
        <dbReference type="PROSITE" id="PS50053"/>
    </source>
</evidence>
<dbReference type="SUPFAM" id="SSF54236">
    <property type="entry name" value="Ubiquitin-like"/>
    <property type="match status" value="1"/>
</dbReference>
<dbReference type="CDD" id="cd17039">
    <property type="entry name" value="Ubl_ubiquitin_like"/>
    <property type="match status" value="1"/>
</dbReference>
<organism evidence="3 4">
    <name type="scientific">Hyaloscypha hepaticicola</name>
    <dbReference type="NCBI Taxonomy" id="2082293"/>
    <lineage>
        <taxon>Eukaryota</taxon>
        <taxon>Fungi</taxon>
        <taxon>Dikarya</taxon>
        <taxon>Ascomycota</taxon>
        <taxon>Pezizomycotina</taxon>
        <taxon>Leotiomycetes</taxon>
        <taxon>Helotiales</taxon>
        <taxon>Hyaloscyphaceae</taxon>
        <taxon>Hyaloscypha</taxon>
    </lineage>
</organism>